<keyword evidence="9" id="KW-0689">Ribosomal protein</keyword>
<dbReference type="FunFam" id="2.20.25.30:FF:000004">
    <property type="entry name" value="Ribosomal protein L37"/>
    <property type="match status" value="1"/>
</dbReference>
<dbReference type="InterPro" id="IPR020103">
    <property type="entry name" value="PsdUridine_synth_cat_dom_sf"/>
</dbReference>
<comment type="similarity">
    <text evidence="3">Belongs to the eukaryotic ribosomal protein eL37 family.</text>
</comment>
<evidence type="ECO:0000313" key="16">
    <source>
        <dbReference type="Proteomes" id="UP000318447"/>
    </source>
</evidence>
<dbReference type="GO" id="GO:0000455">
    <property type="term" value="P:enzyme-directed rRNA pseudouridine synthesis"/>
    <property type="evidence" value="ECO:0007669"/>
    <property type="project" value="TreeGrafter"/>
</dbReference>
<dbReference type="VEuPathDB" id="TriTrypDB:LdBPK_332070.1"/>
<dbReference type="InterPro" id="IPR011331">
    <property type="entry name" value="Ribosomal_eL37/eL43"/>
</dbReference>
<name>A0A504X9B5_LEIDO</name>
<evidence type="ECO:0000256" key="2">
    <source>
        <dbReference type="ARBA" id="ARBA00003058"/>
    </source>
</evidence>
<dbReference type="Gene3D" id="3.30.2350.10">
    <property type="entry name" value="Pseudouridine synthase"/>
    <property type="match status" value="1"/>
</dbReference>
<dbReference type="VEuPathDB" id="TriTrypDB:LdCL_350056400"/>
<reference evidence="16" key="1">
    <citation type="submission" date="2019-02" db="EMBL/GenBank/DDBJ databases">
        <title>FDA dAtabase for Regulatory Grade micrObial Sequences (FDA-ARGOS): Supporting development and validation of Infectious Disease Dx tests.</title>
        <authorList>
            <person name="Duncan R."/>
            <person name="Fisher C."/>
            <person name="Tallon L."/>
            <person name="Sadzewicz L."/>
            <person name="Sengamalay N."/>
            <person name="Ott S."/>
            <person name="Godinez A."/>
            <person name="Nagaraj S."/>
            <person name="Vavikolanu K."/>
            <person name="Nadendla S."/>
            <person name="Aluvathingal J."/>
            <person name="Sichtig H."/>
        </authorList>
    </citation>
    <scope>NUCLEOTIDE SEQUENCE [LARGE SCALE GENOMIC DNA]</scope>
    <source>
        <strain evidence="16">FDAARGOS_361</strain>
    </source>
</reference>
<comment type="cofactor">
    <cofactor evidence="1">
        <name>Zn(2+)</name>
        <dbReference type="ChEBI" id="CHEBI:29105"/>
    </cofactor>
</comment>
<dbReference type="VEuPathDB" id="TriTrypDB:LDHU3_33.2990"/>
<evidence type="ECO:0000256" key="4">
    <source>
        <dbReference type="ARBA" id="ARBA00022723"/>
    </source>
</evidence>
<feature type="domain" description="Pseudouridine synthase RsuA/RluA-like" evidence="14">
    <location>
        <begin position="590"/>
        <end position="746"/>
    </location>
</feature>
<dbReference type="SUPFAM" id="SSF55120">
    <property type="entry name" value="Pseudouridine synthase"/>
    <property type="match status" value="1"/>
</dbReference>
<evidence type="ECO:0000256" key="10">
    <source>
        <dbReference type="ARBA" id="ARBA00023274"/>
    </source>
</evidence>
<dbReference type="PANTHER" id="PTHR21600:SF90">
    <property type="entry name" value="PSEUDOURIDINE SYNTHASE RSUA_RLUA-LIKE DOMAIN-CONTAINING PROTEIN"/>
    <property type="match status" value="1"/>
</dbReference>
<dbReference type="InterPro" id="IPR011332">
    <property type="entry name" value="Ribosomal_zn-bd"/>
</dbReference>
<evidence type="ECO:0000313" key="15">
    <source>
        <dbReference type="EMBL" id="TPP44764.1"/>
    </source>
</evidence>
<dbReference type="InterPro" id="IPR006224">
    <property type="entry name" value="PsdUridine_synth_RluA-like_CS"/>
</dbReference>
<dbReference type="InterPro" id="IPR018267">
    <property type="entry name" value="Ribosomal_eL37_CS"/>
</dbReference>
<keyword evidence="4" id="KW-0479">Metal-binding</keyword>
<accession>A0A504X9B5</accession>
<protein>
    <recommendedName>
        <fullName evidence="11">Large ribosomal subunit protein eL37</fullName>
    </recommendedName>
    <alternativeName>
        <fullName evidence="12">60S ribosomal protein L37</fullName>
    </alternativeName>
</protein>
<dbReference type="InterPro" id="IPR050188">
    <property type="entry name" value="RluA_PseudoU_synthase"/>
</dbReference>
<keyword evidence="5" id="KW-0699">rRNA-binding</keyword>
<keyword evidence="7" id="KW-0862">Zinc</keyword>
<evidence type="ECO:0000256" key="13">
    <source>
        <dbReference type="SAM" id="MobiDB-lite"/>
    </source>
</evidence>
<dbReference type="GO" id="GO:0005840">
    <property type="term" value="C:ribosome"/>
    <property type="evidence" value="ECO:0007669"/>
    <property type="project" value="UniProtKB-KW"/>
</dbReference>
<comment type="caution">
    <text evidence="15">The sequence shown here is derived from an EMBL/GenBank/DDBJ whole genome shotgun (WGS) entry which is preliminary data.</text>
</comment>
<evidence type="ECO:0000256" key="1">
    <source>
        <dbReference type="ARBA" id="ARBA00001947"/>
    </source>
</evidence>
<dbReference type="AlphaFoldDB" id="A0A504X9B5"/>
<sequence length="811" mass="88267">MTKGTTSMGQRHGRTHILCRRCGRNSYHVQWERCAACAYPRASRRRYNWSVKSIKRRRTGTGRCRYLKVVNRRIANHFKSPKAHFGPSEGARQTTTLPQACLCRVELVDVNGERQAVTLLHPGALLTMVKGMTPSQALRALEDIAQQLDTPAQTTSAGATSSTKIDEGSSRAVLGTEHAIPQLYVKDEVHGTCTEVQRRQCRFIAKVRGRFVSSDPAAVEGALHGWLQKSPGDLDDVEAAQYNGMVESLAATDTAAAIALAINPSLPSLSAAASAALASLVQLHTPAAVHAFLESFAGKDESATSASDSCATQLAMRLRRELGKAQSNESRPAVSSAGVAAQRPGDGMGALLREATHFSIDPGVVFPAEPASIQAWANQFVSPDMLPVSRAAAVLKQVRQRRLQPRRIAMDSLSVWTLTDLERPWLRFALESSAQAQCARGDTYVSAAYQLALKDPKRNLVDNRLLHTYARALARGDISPLDDSFAAYLEECGECHDTAASERPSIIRFTLSSVPDGVPLLRALHDLAPKCSYWRTLLDHLADSCVRVSTAPMSEVKVEVRLPCVHECVAAATAAEVKLPIIPVLYEDDDVLVVDKPAGLATSRHGLSCTQLGTPTTDLISVLLATDRVGALARGIFRQGQVHRLDAETSGCLLIAKSDVAADSLRHQLGTSAAFSHHSKIYHALCVVLEPSLRNVRLHDDIIDAADPKIRTRYRVIRFFPKHRVAWVECRIQQGKKHQIRRHLASRGLPILADLEHGGAVCCQSMISRVALHAHSLSFIHPVTADPITAAAPLPADFRRCLSLLRDTGVE</sequence>
<dbReference type="EMBL" id="RHLC01000003">
    <property type="protein sequence ID" value="TPP44764.1"/>
    <property type="molecule type" value="Genomic_DNA"/>
</dbReference>
<dbReference type="GO" id="GO:0006412">
    <property type="term" value="P:translation"/>
    <property type="evidence" value="ECO:0007669"/>
    <property type="project" value="InterPro"/>
</dbReference>
<dbReference type="Pfam" id="PF00849">
    <property type="entry name" value="PseudoU_synth_2"/>
    <property type="match status" value="1"/>
</dbReference>
<gene>
    <name evidence="15" type="ORF">CGC21_7985</name>
</gene>
<dbReference type="PANTHER" id="PTHR21600">
    <property type="entry name" value="MITOCHONDRIAL RNA PSEUDOURIDINE SYNTHASE"/>
    <property type="match status" value="1"/>
</dbReference>
<dbReference type="InterPro" id="IPR001569">
    <property type="entry name" value="Ribosomal_eL37"/>
</dbReference>
<dbReference type="GO" id="GO:0009982">
    <property type="term" value="F:pseudouridine synthase activity"/>
    <property type="evidence" value="ECO:0007669"/>
    <property type="project" value="InterPro"/>
</dbReference>
<dbReference type="GO" id="GO:0008270">
    <property type="term" value="F:zinc ion binding"/>
    <property type="evidence" value="ECO:0007669"/>
    <property type="project" value="UniProtKB-KW"/>
</dbReference>
<dbReference type="VEuPathDB" id="TriTrypDB:LdCL_350056500"/>
<feature type="region of interest" description="Disordered" evidence="13">
    <location>
        <begin position="323"/>
        <end position="342"/>
    </location>
</feature>
<dbReference type="PROSITE" id="PS01077">
    <property type="entry name" value="RIBOSOMAL_L37E"/>
    <property type="match status" value="1"/>
</dbReference>
<dbReference type="GO" id="GO:0019843">
    <property type="term" value="F:rRNA binding"/>
    <property type="evidence" value="ECO:0007669"/>
    <property type="project" value="UniProtKB-KW"/>
</dbReference>
<keyword evidence="6" id="KW-0863">Zinc-finger</keyword>
<evidence type="ECO:0000256" key="12">
    <source>
        <dbReference type="ARBA" id="ARBA00035332"/>
    </source>
</evidence>
<dbReference type="VEuPathDB" id="TriTrypDB:LDHU3_35.6770"/>
<proteinExistence type="inferred from homology"/>
<evidence type="ECO:0000256" key="7">
    <source>
        <dbReference type="ARBA" id="ARBA00022833"/>
    </source>
</evidence>
<evidence type="ECO:0000256" key="3">
    <source>
        <dbReference type="ARBA" id="ARBA00009805"/>
    </source>
</evidence>
<keyword evidence="10" id="KW-0687">Ribonucleoprotein</keyword>
<keyword evidence="8" id="KW-0694">RNA-binding</keyword>
<dbReference type="Gene3D" id="2.20.25.30">
    <property type="match status" value="1"/>
</dbReference>
<dbReference type="Pfam" id="PF01907">
    <property type="entry name" value="Ribosomal_L37e"/>
    <property type="match status" value="1"/>
</dbReference>
<comment type="function">
    <text evidence="2">Binds to the 23S rRNA.</text>
</comment>
<dbReference type="PROSITE" id="PS01129">
    <property type="entry name" value="PSI_RLU"/>
    <property type="match status" value="1"/>
</dbReference>
<dbReference type="CDD" id="cd02869">
    <property type="entry name" value="PseudoU_synth_RluA_like"/>
    <property type="match status" value="1"/>
</dbReference>
<evidence type="ECO:0000256" key="11">
    <source>
        <dbReference type="ARBA" id="ARBA00035225"/>
    </source>
</evidence>
<evidence type="ECO:0000256" key="6">
    <source>
        <dbReference type="ARBA" id="ARBA00022771"/>
    </source>
</evidence>
<organism evidence="15 16">
    <name type="scientific">Leishmania donovani</name>
    <dbReference type="NCBI Taxonomy" id="5661"/>
    <lineage>
        <taxon>Eukaryota</taxon>
        <taxon>Discoba</taxon>
        <taxon>Euglenozoa</taxon>
        <taxon>Kinetoplastea</taxon>
        <taxon>Metakinetoplastina</taxon>
        <taxon>Trypanosomatida</taxon>
        <taxon>Trypanosomatidae</taxon>
        <taxon>Leishmaniinae</taxon>
        <taxon>Leishmania</taxon>
    </lineage>
</organism>
<dbReference type="GO" id="GO:1990904">
    <property type="term" value="C:ribonucleoprotein complex"/>
    <property type="evidence" value="ECO:0007669"/>
    <property type="project" value="UniProtKB-KW"/>
</dbReference>
<dbReference type="GO" id="GO:0003735">
    <property type="term" value="F:structural constituent of ribosome"/>
    <property type="evidence" value="ECO:0007669"/>
    <property type="project" value="InterPro"/>
</dbReference>
<evidence type="ECO:0000256" key="8">
    <source>
        <dbReference type="ARBA" id="ARBA00022884"/>
    </source>
</evidence>
<evidence type="ECO:0000256" key="9">
    <source>
        <dbReference type="ARBA" id="ARBA00022980"/>
    </source>
</evidence>
<evidence type="ECO:0000259" key="14">
    <source>
        <dbReference type="Pfam" id="PF00849"/>
    </source>
</evidence>
<evidence type="ECO:0000256" key="5">
    <source>
        <dbReference type="ARBA" id="ARBA00022730"/>
    </source>
</evidence>
<dbReference type="Proteomes" id="UP000318447">
    <property type="component" value="Unassembled WGS sequence"/>
</dbReference>
<dbReference type="SUPFAM" id="SSF57829">
    <property type="entry name" value="Zn-binding ribosomal proteins"/>
    <property type="match status" value="1"/>
</dbReference>
<dbReference type="InterPro" id="IPR006145">
    <property type="entry name" value="PsdUridine_synth_RsuA/RluA"/>
</dbReference>